<dbReference type="InterPro" id="IPR000468">
    <property type="entry name" value="Barstar"/>
</dbReference>
<name>A0A7Y9ESC4_9MICO</name>
<dbReference type="Pfam" id="PF01337">
    <property type="entry name" value="Barstar"/>
    <property type="match status" value="1"/>
</dbReference>
<reference evidence="3 4" key="1">
    <citation type="submission" date="2020-07" db="EMBL/GenBank/DDBJ databases">
        <title>Sequencing the genomes of 1000 actinobacteria strains.</title>
        <authorList>
            <person name="Klenk H.-P."/>
        </authorList>
    </citation>
    <scope>NUCLEOTIDE SEQUENCE [LARGE SCALE GENOMIC DNA]</scope>
    <source>
        <strain evidence="3 4">DSM 22185</strain>
    </source>
</reference>
<dbReference type="RefSeq" id="WP_179430296.1">
    <property type="nucleotide sequence ID" value="NZ_BAABLC010000003.1"/>
</dbReference>
<dbReference type="Gene3D" id="3.30.370.10">
    <property type="entry name" value="Barstar-like"/>
    <property type="match status" value="1"/>
</dbReference>
<dbReference type="Proteomes" id="UP000552045">
    <property type="component" value="Unassembled WGS sequence"/>
</dbReference>
<dbReference type="AlphaFoldDB" id="A0A7Y9ESC4"/>
<organism evidence="3 4">
    <name type="scientific">Microbacterium pseudoresistens</name>
    <dbReference type="NCBI Taxonomy" id="640634"/>
    <lineage>
        <taxon>Bacteria</taxon>
        <taxon>Bacillati</taxon>
        <taxon>Actinomycetota</taxon>
        <taxon>Actinomycetes</taxon>
        <taxon>Micrococcales</taxon>
        <taxon>Microbacteriaceae</taxon>
        <taxon>Microbacterium</taxon>
    </lineage>
</organism>
<keyword evidence="4" id="KW-1185">Reference proteome</keyword>
<comment type="caution">
    <text evidence="3">The sequence shown here is derived from an EMBL/GenBank/DDBJ whole genome shotgun (WGS) entry which is preliminary data.</text>
</comment>
<dbReference type="EMBL" id="JACCBH010000001">
    <property type="protein sequence ID" value="NYD53054.1"/>
    <property type="molecule type" value="Genomic_DNA"/>
</dbReference>
<evidence type="ECO:0000313" key="4">
    <source>
        <dbReference type="Proteomes" id="UP000552045"/>
    </source>
</evidence>
<accession>A0A7Y9ESC4</accession>
<gene>
    <name evidence="3" type="ORF">BKA02_000109</name>
</gene>
<comment type="similarity">
    <text evidence="1">Belongs to the barstar family.</text>
</comment>
<protein>
    <recommendedName>
        <fullName evidence="2">Barstar (barnase inhibitor) domain-containing protein</fullName>
    </recommendedName>
</protein>
<dbReference type="SUPFAM" id="SSF52038">
    <property type="entry name" value="Barstar-related"/>
    <property type="match status" value="1"/>
</dbReference>
<sequence>MTIERFRIDGAAIGTIDDLYDQLNALLMADEDWRMGANLDALDDVLYRFDHDLARAPHAEFVWDGHAHSERALGLETTRRWLEAKLDRPGMFNESGIRRQLEQLLDGEGKTYFEIVCQVFGDHPGVRLDLR</sequence>
<evidence type="ECO:0000313" key="3">
    <source>
        <dbReference type="EMBL" id="NYD53054.1"/>
    </source>
</evidence>
<dbReference type="InterPro" id="IPR035905">
    <property type="entry name" value="Barstar-like_sf"/>
</dbReference>
<feature type="domain" description="Barstar (barnase inhibitor)" evidence="2">
    <location>
        <begin position="6"/>
        <end position="74"/>
    </location>
</feature>
<evidence type="ECO:0000256" key="1">
    <source>
        <dbReference type="ARBA" id="ARBA00006845"/>
    </source>
</evidence>
<proteinExistence type="inferred from homology"/>
<evidence type="ECO:0000259" key="2">
    <source>
        <dbReference type="Pfam" id="PF01337"/>
    </source>
</evidence>